<dbReference type="AlphaFoldDB" id="A0A641Q8E8"/>
<feature type="domain" description="N-acetyltransferase" evidence="1">
    <location>
        <begin position="16"/>
        <end position="154"/>
    </location>
</feature>
<gene>
    <name evidence="2" type="ORF">F3D74_11780</name>
</gene>
<dbReference type="GO" id="GO:0016747">
    <property type="term" value="F:acyltransferase activity, transferring groups other than amino-acyl groups"/>
    <property type="evidence" value="ECO:0007669"/>
    <property type="project" value="InterPro"/>
</dbReference>
<dbReference type="SUPFAM" id="SSF55729">
    <property type="entry name" value="Acyl-CoA N-acyltransferases (Nat)"/>
    <property type="match status" value="1"/>
</dbReference>
<organism evidence="2">
    <name type="scientific">Bacteroides ovatus</name>
    <dbReference type="NCBI Taxonomy" id="28116"/>
    <lineage>
        <taxon>Bacteria</taxon>
        <taxon>Pseudomonadati</taxon>
        <taxon>Bacteroidota</taxon>
        <taxon>Bacteroidia</taxon>
        <taxon>Bacteroidales</taxon>
        <taxon>Bacteroidaceae</taxon>
        <taxon>Bacteroides</taxon>
    </lineage>
</organism>
<sequence length="259" mass="29061">METNYITLTKENIANEHICCAFSDKKCKDSYELKKEWLKKEFDNGYVFRRIDERAKVFIEYGPAEKAWVPVNAPNYLMINCFWVSGKYKGCGHGKALLQSAIDDAKLQGKDGLVTVVGTSKFHFMSDTKWLLRQGFQTIEKLPYGFSLLSLKLNPAAPDPSFNDCVLSGECPDKDGIVVYYTHRCPFTEFLVRGSLVSAAKSKDIPLRIIELESMEQAQNAPTPATIFTLFYNGKFVTTDLSVCLEGRLSKALGCDSGE</sequence>
<accession>A0A641Q8E8</accession>
<protein>
    <submittedName>
        <fullName evidence="2">GNAT family N-acetyltransferase</fullName>
    </submittedName>
</protein>
<name>A0A641Q8E8_BACOV</name>
<dbReference type="InterPro" id="IPR016181">
    <property type="entry name" value="Acyl_CoA_acyltransferase"/>
</dbReference>
<proteinExistence type="predicted"/>
<comment type="caution">
    <text evidence="2">The sequence shown here is derived from an EMBL/GenBank/DDBJ whole genome shotgun (WGS) entry which is preliminary data.</text>
</comment>
<dbReference type="PROSITE" id="PS51186">
    <property type="entry name" value="GNAT"/>
    <property type="match status" value="1"/>
</dbReference>
<reference evidence="2" key="1">
    <citation type="journal article" date="2019" name="Nat. Med.">
        <title>A library of human gut bacterial isolates paired with longitudinal multiomics data enables mechanistic microbiome research.</title>
        <authorList>
            <person name="Poyet M."/>
            <person name="Groussin M."/>
            <person name="Gibbons S.M."/>
            <person name="Avila-Pacheco J."/>
            <person name="Jiang X."/>
            <person name="Kearney S.M."/>
            <person name="Perrotta A.R."/>
            <person name="Berdy B."/>
            <person name="Zhao S."/>
            <person name="Lieberman T.D."/>
            <person name="Swanson P.K."/>
            <person name="Smith M."/>
            <person name="Roesemann S."/>
            <person name="Alexander J.E."/>
            <person name="Rich S.A."/>
            <person name="Livny J."/>
            <person name="Vlamakis H."/>
            <person name="Clish C."/>
            <person name="Bullock K."/>
            <person name="Deik A."/>
            <person name="Scott J."/>
            <person name="Pierce K.A."/>
            <person name="Xavier R.J."/>
            <person name="Alm E.J."/>
        </authorList>
    </citation>
    <scope>NUCLEOTIDE SEQUENCE</scope>
    <source>
        <strain evidence="2">BIOML-A154</strain>
    </source>
</reference>
<dbReference type="InterPro" id="IPR000182">
    <property type="entry name" value="GNAT_dom"/>
</dbReference>
<keyword evidence="2" id="KW-0808">Transferase</keyword>
<dbReference type="Pfam" id="PF14268">
    <property type="entry name" value="YoaP"/>
    <property type="match status" value="1"/>
</dbReference>
<dbReference type="Pfam" id="PF00583">
    <property type="entry name" value="Acetyltransf_1"/>
    <property type="match status" value="1"/>
</dbReference>
<dbReference type="InterPro" id="IPR025685">
    <property type="entry name" value="YoaP-like_dom"/>
</dbReference>
<evidence type="ECO:0000313" key="2">
    <source>
        <dbReference type="EMBL" id="KAA3959824.1"/>
    </source>
</evidence>
<dbReference type="CDD" id="cd04301">
    <property type="entry name" value="NAT_SF"/>
    <property type="match status" value="1"/>
</dbReference>
<dbReference type="EMBL" id="VWKV01000015">
    <property type="protein sequence ID" value="KAA3959824.1"/>
    <property type="molecule type" value="Genomic_DNA"/>
</dbReference>
<evidence type="ECO:0000259" key="1">
    <source>
        <dbReference type="PROSITE" id="PS51186"/>
    </source>
</evidence>
<dbReference type="Gene3D" id="3.40.630.30">
    <property type="match status" value="1"/>
</dbReference>